<sequence>MSSALASSLSGTNSPSPWSRFISPSAFLDLNSPKTATRPTSPQSVTLHNREINPFEQSFAPDNVVAARKEGDARPIRRKRPSPAELEEEKSRKAARDAKRPKLRLGLGAQGSGSSSAASTISSGVLKSFSDSSRSKSTTISPDSSVAPSPASEPKVDTGSLINQLAVSAAMAAPAPFHYQPAPLPITLNAAGSEFGQPFQSNVAPSSTFIPSTFGPSAPFAAFAPDNLTFDPYAALPPALLQPVALPELPIPPPLDLAGQSLYPNAEVPLAAGKKRGRKPKNAPTVSQAELEQERREALDRNRIAASRSRQRKKERVGNLESTAQNLANNNAALQAECIQLRADVDSLRALLEQVHPQPCSCEHVQGYLARERDGGGIPTIERIAGDTLTKDYRRLPASGSQAEAEEARSREAEQASMVETVVEERSTVAQNAIPLRRRG</sequence>
<dbReference type="GO" id="GO:0005634">
    <property type="term" value="C:nucleus"/>
    <property type="evidence" value="ECO:0007669"/>
    <property type="project" value="UniProtKB-SubCell"/>
</dbReference>
<accession>A0A1Y2EPH4</accession>
<feature type="compositionally biased region" description="Basic and acidic residues" evidence="5">
    <location>
        <begin position="292"/>
        <end position="303"/>
    </location>
</feature>
<comment type="subcellular location">
    <subcellularLocation>
        <location evidence="1">Nucleus</location>
    </subcellularLocation>
</comment>
<evidence type="ECO:0000256" key="5">
    <source>
        <dbReference type="SAM" id="MobiDB-lite"/>
    </source>
</evidence>
<feature type="compositionally biased region" description="Basic and acidic residues" evidence="5">
    <location>
        <begin position="89"/>
        <end position="100"/>
    </location>
</feature>
<feature type="compositionally biased region" description="Polar residues" evidence="5">
    <location>
        <begin position="1"/>
        <end position="17"/>
    </location>
</feature>
<keyword evidence="3" id="KW-0804">Transcription</keyword>
<dbReference type="OrthoDB" id="295274at2759"/>
<feature type="compositionally biased region" description="Low complexity" evidence="5">
    <location>
        <begin position="112"/>
        <end position="153"/>
    </location>
</feature>
<organism evidence="7 8">
    <name type="scientific">Leucosporidium creatinivorum</name>
    <dbReference type="NCBI Taxonomy" id="106004"/>
    <lineage>
        <taxon>Eukaryota</taxon>
        <taxon>Fungi</taxon>
        <taxon>Dikarya</taxon>
        <taxon>Basidiomycota</taxon>
        <taxon>Pucciniomycotina</taxon>
        <taxon>Microbotryomycetes</taxon>
        <taxon>Leucosporidiales</taxon>
        <taxon>Leucosporidium</taxon>
    </lineage>
</organism>
<evidence type="ECO:0000313" key="7">
    <source>
        <dbReference type="EMBL" id="ORY73096.1"/>
    </source>
</evidence>
<dbReference type="EMBL" id="MCGR01000048">
    <property type="protein sequence ID" value="ORY73096.1"/>
    <property type="molecule type" value="Genomic_DNA"/>
</dbReference>
<dbReference type="SUPFAM" id="SSF57959">
    <property type="entry name" value="Leucine zipper domain"/>
    <property type="match status" value="1"/>
</dbReference>
<evidence type="ECO:0000259" key="6">
    <source>
        <dbReference type="PROSITE" id="PS50217"/>
    </source>
</evidence>
<dbReference type="Pfam" id="PF00170">
    <property type="entry name" value="bZIP_1"/>
    <property type="match status" value="1"/>
</dbReference>
<dbReference type="InterPro" id="IPR004827">
    <property type="entry name" value="bZIP"/>
</dbReference>
<dbReference type="SMART" id="SM00338">
    <property type="entry name" value="BRLZ"/>
    <property type="match status" value="1"/>
</dbReference>
<dbReference type="GO" id="GO:0003700">
    <property type="term" value="F:DNA-binding transcription factor activity"/>
    <property type="evidence" value="ECO:0007669"/>
    <property type="project" value="InterPro"/>
</dbReference>
<proteinExistence type="predicted"/>
<dbReference type="Proteomes" id="UP000193467">
    <property type="component" value="Unassembled WGS sequence"/>
</dbReference>
<dbReference type="Gene3D" id="1.20.5.170">
    <property type="match status" value="1"/>
</dbReference>
<dbReference type="InterPro" id="IPR046347">
    <property type="entry name" value="bZIP_sf"/>
</dbReference>
<feature type="region of interest" description="Disordered" evidence="5">
    <location>
        <begin position="1"/>
        <end position="157"/>
    </location>
</feature>
<dbReference type="AlphaFoldDB" id="A0A1Y2EPH4"/>
<dbReference type="PANTHER" id="PTHR19304">
    <property type="entry name" value="CYCLIC-AMP RESPONSE ELEMENT BINDING PROTEIN"/>
    <property type="match status" value="1"/>
</dbReference>
<name>A0A1Y2EPH4_9BASI</name>
<feature type="region of interest" description="Disordered" evidence="5">
    <location>
        <begin position="397"/>
        <end position="422"/>
    </location>
</feature>
<feature type="domain" description="BZIP" evidence="6">
    <location>
        <begin position="292"/>
        <end position="355"/>
    </location>
</feature>
<dbReference type="STRING" id="106004.A0A1Y2EPH4"/>
<gene>
    <name evidence="7" type="ORF">BCR35DRAFT_152005</name>
</gene>
<evidence type="ECO:0000313" key="8">
    <source>
        <dbReference type="Proteomes" id="UP000193467"/>
    </source>
</evidence>
<evidence type="ECO:0000256" key="3">
    <source>
        <dbReference type="ARBA" id="ARBA00023163"/>
    </source>
</evidence>
<evidence type="ECO:0000256" key="2">
    <source>
        <dbReference type="ARBA" id="ARBA00023015"/>
    </source>
</evidence>
<feature type="region of interest" description="Disordered" evidence="5">
    <location>
        <begin position="270"/>
        <end position="319"/>
    </location>
</feature>
<evidence type="ECO:0000256" key="1">
    <source>
        <dbReference type="ARBA" id="ARBA00004123"/>
    </source>
</evidence>
<keyword evidence="8" id="KW-1185">Reference proteome</keyword>
<evidence type="ECO:0000256" key="4">
    <source>
        <dbReference type="ARBA" id="ARBA00023242"/>
    </source>
</evidence>
<dbReference type="InParanoid" id="A0A1Y2EPH4"/>
<feature type="compositionally biased region" description="Polar residues" evidence="5">
    <location>
        <begin position="32"/>
        <end position="47"/>
    </location>
</feature>
<keyword evidence="4" id="KW-0539">Nucleus</keyword>
<dbReference type="PROSITE" id="PS50217">
    <property type="entry name" value="BZIP"/>
    <property type="match status" value="1"/>
</dbReference>
<protein>
    <recommendedName>
        <fullName evidence="6">BZIP domain-containing protein</fullName>
    </recommendedName>
</protein>
<reference evidence="7 8" key="1">
    <citation type="submission" date="2016-07" db="EMBL/GenBank/DDBJ databases">
        <title>Pervasive Adenine N6-methylation of Active Genes in Fungi.</title>
        <authorList>
            <consortium name="DOE Joint Genome Institute"/>
            <person name="Mondo S.J."/>
            <person name="Dannebaum R.O."/>
            <person name="Kuo R.C."/>
            <person name="Labutti K."/>
            <person name="Haridas S."/>
            <person name="Kuo A."/>
            <person name="Salamov A."/>
            <person name="Ahrendt S.R."/>
            <person name="Lipzen A."/>
            <person name="Sullivan W."/>
            <person name="Andreopoulos W.B."/>
            <person name="Clum A."/>
            <person name="Lindquist E."/>
            <person name="Daum C."/>
            <person name="Ramamoorthy G.K."/>
            <person name="Gryganskyi A."/>
            <person name="Culley D."/>
            <person name="Magnuson J.K."/>
            <person name="James T.Y."/>
            <person name="O'Malley M.A."/>
            <person name="Stajich J.E."/>
            <person name="Spatafora J.W."/>
            <person name="Visel A."/>
            <person name="Grigoriev I.V."/>
        </authorList>
    </citation>
    <scope>NUCLEOTIDE SEQUENCE [LARGE SCALE GENOMIC DNA]</scope>
    <source>
        <strain evidence="7 8">62-1032</strain>
    </source>
</reference>
<keyword evidence="2" id="KW-0805">Transcription regulation</keyword>
<dbReference type="InterPro" id="IPR051027">
    <property type="entry name" value="bZIP_transcription_factors"/>
</dbReference>
<comment type="caution">
    <text evidence="7">The sequence shown here is derived from an EMBL/GenBank/DDBJ whole genome shotgun (WGS) entry which is preliminary data.</text>
</comment>
<dbReference type="CDD" id="cd14687">
    <property type="entry name" value="bZIP_ATF2"/>
    <property type="match status" value="1"/>
</dbReference>